<reference evidence="1" key="1">
    <citation type="journal article" date="2019" name="Phytopathology">
        <title>A Novel Group of Rhizobium tumorigenes-Like Agrobacteria Associated with Crown Gall Disease of Rhododendron and Blueberry.</title>
        <authorList>
            <person name="Kuzmanovic N."/>
            <person name="Behrens P."/>
            <person name="Idczak E."/>
            <person name="Wagner S."/>
            <person name="Gotz M."/>
            <person name="Sproer C."/>
            <person name="Bunk B."/>
            <person name="Overmann J."/>
            <person name="Smalla K."/>
        </authorList>
    </citation>
    <scope>NUCLEOTIDE SEQUENCE</scope>
    <source>
        <strain evidence="1">Rho-6.2</strain>
    </source>
</reference>
<organism evidence="1 2">
    <name type="scientific">Rhizobium rhododendri</name>
    <dbReference type="NCBI Taxonomy" id="2506430"/>
    <lineage>
        <taxon>Bacteria</taxon>
        <taxon>Pseudomonadati</taxon>
        <taxon>Pseudomonadota</taxon>
        <taxon>Alphaproteobacteria</taxon>
        <taxon>Hyphomicrobiales</taxon>
        <taxon>Rhizobiaceae</taxon>
        <taxon>Rhizobium/Agrobacterium group</taxon>
        <taxon>Rhizobium</taxon>
    </lineage>
</organism>
<proteinExistence type="predicted"/>
<dbReference type="RefSeq" id="WP_142822698.1">
    <property type="nucleotide sequence ID" value="NZ_CP117267.1"/>
</dbReference>
<protein>
    <recommendedName>
        <fullName evidence="3">DUF4365 domain-containing protein</fullName>
    </recommendedName>
</protein>
<keyword evidence="2" id="KW-1185">Reference proteome</keyword>
<dbReference type="Proteomes" id="UP000318939">
    <property type="component" value="Chromosome"/>
</dbReference>
<evidence type="ECO:0008006" key="3">
    <source>
        <dbReference type="Google" id="ProtNLM"/>
    </source>
</evidence>
<evidence type="ECO:0000313" key="2">
    <source>
        <dbReference type="Proteomes" id="UP000318939"/>
    </source>
</evidence>
<dbReference type="EMBL" id="CP117267">
    <property type="protein sequence ID" value="WFS24185.1"/>
    <property type="molecule type" value="Genomic_DNA"/>
</dbReference>
<name>A0ABY8IMD6_9HYPH</name>
<sequence length="517" mass="58205">MNRDIGSLGEGFFDQLIVHTPGLVCNKVQADKRGWDFLVEFPSKSLNSLPLDMQPPPLSAFVQVKSTENRNLSPRIRLSNARRFLLRPDPCFFVLFVYEKGKREPFKAYLKHFWSELIEQTVRALRTAEKDGRTKLNLTMMPVNFDESHQISFDNISDQMLRAINDIKGHYASEKGRLTYFSGAEGGLGSCSLAFDESVSDDDLIDLALGLRASVPIDRFAPNSKRFGITLPLPGVRDGPGEISLEVKPSCSATLILSGQSFDDIIMPVDFYAPTAFPWIRHELIRYRIKNSFLDFIFHPASMTASKIEIDLPSGASLSIHDFERFLSLFVTLRGKSVTSQIWFEDSMKMWGTMEVPSIRPSEDITGWTAHLHFLRHFIEKASHFVEGVNLSQTQMIDASEEVFEFMFLLNSPTMNANGQIEKLPTLSAQYRIFHPLMVQVGLFCFCCLVSRLSTAICEEDERINISMSEPSHLASYILKANEGITAQLLADIEQRAKSFDGEVANIILAAPPLVRA</sequence>
<reference evidence="1" key="2">
    <citation type="journal article" date="2023" name="MicrobiologyOpen">
        <title>Genomics of the tumorigenes clade of the family Rhizobiaceae and description of Rhizobium rhododendri sp. nov.</title>
        <authorList>
            <person name="Kuzmanovic N."/>
            <person name="diCenzo G.C."/>
            <person name="Bunk B."/>
            <person name="Sproeer C."/>
            <person name="Fruehling A."/>
            <person name="Neumann-Schaal M."/>
            <person name="Overmann J."/>
            <person name="Smalla K."/>
        </authorList>
    </citation>
    <scope>NUCLEOTIDE SEQUENCE</scope>
    <source>
        <strain evidence="1">Rho-6.2</strain>
    </source>
</reference>
<evidence type="ECO:0000313" key="1">
    <source>
        <dbReference type="EMBL" id="WFS24185.1"/>
    </source>
</evidence>
<accession>A0ABY8IMD6</accession>
<gene>
    <name evidence="1" type="ORF">PR018_06735</name>
</gene>